<proteinExistence type="predicted"/>
<keyword evidence="1" id="KW-0472">Membrane</keyword>
<dbReference type="InterPro" id="IPR006860">
    <property type="entry name" value="FecR"/>
</dbReference>
<dbReference type="PANTHER" id="PTHR30273:SF2">
    <property type="entry name" value="PROTEIN FECR"/>
    <property type="match status" value="1"/>
</dbReference>
<reference evidence="5" key="1">
    <citation type="submission" date="2017-09" db="EMBL/GenBank/DDBJ databases">
        <authorList>
            <person name="Varghese N."/>
            <person name="Submissions S."/>
        </authorList>
    </citation>
    <scope>NUCLEOTIDE SEQUENCE [LARGE SCALE GENOMIC DNA]</scope>
    <source>
        <strain evidence="5">DSM 29961</strain>
    </source>
</reference>
<organism evidence="4 5">
    <name type="scientific">Spirosoma fluviale</name>
    <dbReference type="NCBI Taxonomy" id="1597977"/>
    <lineage>
        <taxon>Bacteria</taxon>
        <taxon>Pseudomonadati</taxon>
        <taxon>Bacteroidota</taxon>
        <taxon>Cytophagia</taxon>
        <taxon>Cytophagales</taxon>
        <taxon>Cytophagaceae</taxon>
        <taxon>Spirosoma</taxon>
    </lineage>
</organism>
<dbReference type="Proteomes" id="UP000219452">
    <property type="component" value="Unassembled WGS sequence"/>
</dbReference>
<dbReference type="Gene3D" id="2.60.120.1440">
    <property type="match status" value="1"/>
</dbReference>
<evidence type="ECO:0000313" key="4">
    <source>
        <dbReference type="EMBL" id="SOD99506.1"/>
    </source>
</evidence>
<dbReference type="EMBL" id="OCNH01000010">
    <property type="protein sequence ID" value="SOD99506.1"/>
    <property type="molecule type" value="Genomic_DNA"/>
</dbReference>
<dbReference type="GO" id="GO:0016989">
    <property type="term" value="F:sigma factor antagonist activity"/>
    <property type="evidence" value="ECO:0007669"/>
    <property type="project" value="TreeGrafter"/>
</dbReference>
<dbReference type="OrthoDB" id="1523489at2"/>
<keyword evidence="1" id="KW-1133">Transmembrane helix</keyword>
<keyword evidence="1" id="KW-0812">Transmembrane</keyword>
<dbReference type="PANTHER" id="PTHR30273">
    <property type="entry name" value="PERIPLASMIC SIGNAL SENSOR AND SIGMA FACTOR ACTIVATOR FECR-RELATED"/>
    <property type="match status" value="1"/>
</dbReference>
<dbReference type="RefSeq" id="WP_097131920.1">
    <property type="nucleotide sequence ID" value="NZ_OCNH01000010.1"/>
</dbReference>
<gene>
    <name evidence="4" type="ORF">SAMN06269250_0021</name>
</gene>
<keyword evidence="5" id="KW-1185">Reference proteome</keyword>
<sequence>MNTPLPDYSQFSINEFVLDEPFRQWVLQPDEQSMTFWHSFMLKHPEKQASIDEATSLLLHLNIRFHDLNSASQERIWQVLDQTFDEQQAERTNVRPLSGWQRFIGQRPGFGWQVAASITGFLLIAGGMIYYQLLPKEQRIHTAFGENRTVTLPDGSTVLLNGNTTLTYTNSWTDDKSREVWLDGEGYFTVTKKKHLGGRVKFITHTAGLDITVLGTQFNVNTRRGSTAVTLVEGRVQLSKPDEPAGKIIEMKPGQFAAAKPTIEAVEIREEKPQLHTSWVEHQFVFDNTALSDIAQQLNDTYGLDIVFEDNELANRRFTGNLSNQSIETLLTTLSLTFDLSVHRTGNHISLRHNP</sequence>
<name>A0A286GWF6_9BACT</name>
<dbReference type="InterPro" id="IPR032508">
    <property type="entry name" value="FecR_C"/>
</dbReference>
<dbReference type="AlphaFoldDB" id="A0A286GWF6"/>
<dbReference type="Pfam" id="PF16344">
    <property type="entry name" value="FecR_C"/>
    <property type="match status" value="1"/>
</dbReference>
<feature type="domain" description="FecR protein" evidence="2">
    <location>
        <begin position="139"/>
        <end position="237"/>
    </location>
</feature>
<evidence type="ECO:0000313" key="5">
    <source>
        <dbReference type="Proteomes" id="UP000219452"/>
    </source>
</evidence>
<dbReference type="Gene3D" id="3.55.50.30">
    <property type="match status" value="1"/>
</dbReference>
<dbReference type="Pfam" id="PF04773">
    <property type="entry name" value="FecR"/>
    <property type="match status" value="1"/>
</dbReference>
<feature type="domain" description="Protein FecR C-terminal" evidence="3">
    <location>
        <begin position="283"/>
        <end position="349"/>
    </location>
</feature>
<evidence type="ECO:0000256" key="1">
    <source>
        <dbReference type="SAM" id="Phobius"/>
    </source>
</evidence>
<evidence type="ECO:0000259" key="2">
    <source>
        <dbReference type="Pfam" id="PF04773"/>
    </source>
</evidence>
<accession>A0A286GWF6</accession>
<dbReference type="InterPro" id="IPR012373">
    <property type="entry name" value="Ferrdict_sens_TM"/>
</dbReference>
<protein>
    <submittedName>
        <fullName evidence="4">FecR family protein</fullName>
    </submittedName>
</protein>
<evidence type="ECO:0000259" key="3">
    <source>
        <dbReference type="Pfam" id="PF16344"/>
    </source>
</evidence>
<feature type="transmembrane region" description="Helical" evidence="1">
    <location>
        <begin position="110"/>
        <end position="131"/>
    </location>
</feature>